<reference evidence="2 3" key="1">
    <citation type="submission" date="2019-12" db="EMBL/GenBank/DDBJ databases">
        <title>The genome of Stappia indica PHM037.</title>
        <authorList>
            <person name="Kacar D."/>
            <person name="Galan B."/>
            <person name="Canedo L."/>
            <person name="Rodriguez P."/>
            <person name="de la Calle F."/>
            <person name="Garcia J.L."/>
        </authorList>
    </citation>
    <scope>NUCLEOTIDE SEQUENCE [LARGE SCALE GENOMIC DNA]</scope>
    <source>
        <strain evidence="2 3">PHM037</strain>
    </source>
</reference>
<evidence type="ECO:0000259" key="1">
    <source>
        <dbReference type="Pfam" id="PF03413"/>
    </source>
</evidence>
<name>A0A857CAB6_9HYPH</name>
<protein>
    <submittedName>
        <fullName evidence="2">Peptidase M4</fullName>
    </submittedName>
</protein>
<dbReference type="InterPro" id="IPR006311">
    <property type="entry name" value="TAT_signal"/>
</dbReference>
<feature type="domain" description="PepSY" evidence="1">
    <location>
        <begin position="69"/>
        <end position="125"/>
    </location>
</feature>
<dbReference type="EMBL" id="CP046908">
    <property type="protein sequence ID" value="QGZ35973.1"/>
    <property type="molecule type" value="Genomic_DNA"/>
</dbReference>
<sequence length="127" mass="14257">MRLVRQLSGSMPYGNEVMTAHPTRRRFLLALAAALPVLAAGAWPLAVRADDDDHERARRLLRSGEIRPLSEILSNVERSVGGRVLDVDFERDDGRYVYELKMVMPSGRVREVTVDAATARIIKIEDD</sequence>
<organism evidence="2 3">
    <name type="scientific">Stappia indica</name>
    <dbReference type="NCBI Taxonomy" id="538381"/>
    <lineage>
        <taxon>Bacteria</taxon>
        <taxon>Pseudomonadati</taxon>
        <taxon>Pseudomonadota</taxon>
        <taxon>Alphaproteobacteria</taxon>
        <taxon>Hyphomicrobiales</taxon>
        <taxon>Stappiaceae</taxon>
        <taxon>Stappia</taxon>
    </lineage>
</organism>
<evidence type="ECO:0000313" key="2">
    <source>
        <dbReference type="EMBL" id="QGZ35973.1"/>
    </source>
</evidence>
<gene>
    <name evidence="2" type="ORF">GH266_16645</name>
</gene>
<dbReference type="PROSITE" id="PS51318">
    <property type="entry name" value="TAT"/>
    <property type="match status" value="1"/>
</dbReference>
<dbReference type="Gene3D" id="3.10.450.40">
    <property type="match status" value="1"/>
</dbReference>
<dbReference type="KEGG" id="siw:GH266_16645"/>
<evidence type="ECO:0000313" key="3">
    <source>
        <dbReference type="Proteomes" id="UP000435648"/>
    </source>
</evidence>
<proteinExistence type="predicted"/>
<dbReference type="InterPro" id="IPR025711">
    <property type="entry name" value="PepSY"/>
</dbReference>
<dbReference type="AlphaFoldDB" id="A0A857CAB6"/>
<accession>A0A857CAB6</accession>
<dbReference type="OrthoDB" id="7856745at2"/>
<dbReference type="Pfam" id="PF03413">
    <property type="entry name" value="PepSY"/>
    <property type="match status" value="1"/>
</dbReference>
<dbReference type="Proteomes" id="UP000435648">
    <property type="component" value="Chromosome"/>
</dbReference>